<evidence type="ECO:0000313" key="3">
    <source>
        <dbReference type="EMBL" id="VAX16433.1"/>
    </source>
</evidence>
<dbReference type="InterPro" id="IPR022401">
    <property type="entry name" value="Cysteate_synthase"/>
</dbReference>
<keyword evidence="1" id="KW-0174">Coenzyme M biosynthesis</keyword>
<proteinExistence type="predicted"/>
<dbReference type="GO" id="GO:0016765">
    <property type="term" value="F:transferase activity, transferring alkyl or aryl (other than methyl) groups"/>
    <property type="evidence" value="ECO:0007669"/>
    <property type="project" value="InterPro"/>
</dbReference>
<gene>
    <name evidence="3" type="ORF">MNBD_NITROSPINAE03-1684</name>
</gene>
<evidence type="ECO:0000259" key="2">
    <source>
        <dbReference type="Pfam" id="PF00291"/>
    </source>
</evidence>
<reference evidence="3" key="1">
    <citation type="submission" date="2018-06" db="EMBL/GenBank/DDBJ databases">
        <authorList>
            <person name="Zhirakovskaya E."/>
        </authorList>
    </citation>
    <scope>NUCLEOTIDE SEQUENCE</scope>
</reference>
<dbReference type="Gene3D" id="3.40.50.1100">
    <property type="match status" value="2"/>
</dbReference>
<dbReference type="InterPro" id="IPR001926">
    <property type="entry name" value="TrpB-like_PALP"/>
</dbReference>
<evidence type="ECO:0000256" key="1">
    <source>
        <dbReference type="ARBA" id="ARBA00022545"/>
    </source>
</evidence>
<accession>A0A3B1BVX3</accession>
<sequence length="421" mass="46854">MEKYTLECGACGATVERDDPFDFTSPCHENSLLKARYKKTVLKLRSDLPGLWKYLDWLPVEYQPEYTFGPVTYKSATLANELGLSNLWLSFNGYFPDLQAYYKTCTFKELHAVVAISHAREKGIDKLVLASAGNTAVAFIYLAEILKFPVVLIIPETCMCGVNIPNMLIEHSKVIMLTDGDYSDAIDIAKRLSKIKNYKHEGGCQNYARRAGLGLPYLDAAVTIGRIPDHYFQAVGSGGGAIAAWEANELLIKDGSYGSHLSKLHLSQNLPMTPMLSAWNAGRNYIDPEIDLPKIDNILDVVAARVLSTKYPCYEVRGGVYDALRATGGMMYGITNDEVYESKELFKRTEGPDILPASCVALTSLIKAVKEKRVRRDDTILLNLTGAGTEQRLRDLFILQMKPAMEITKDITDDQLRALNV</sequence>
<dbReference type="SUPFAM" id="SSF53686">
    <property type="entry name" value="Tryptophan synthase beta subunit-like PLP-dependent enzymes"/>
    <property type="match status" value="1"/>
</dbReference>
<protein>
    <submittedName>
        <fullName evidence="3">Cysteate synthase</fullName>
    </submittedName>
</protein>
<name>A0A3B1BVX3_9ZZZZ</name>
<dbReference type="InterPro" id="IPR036052">
    <property type="entry name" value="TrpB-like_PALP_sf"/>
</dbReference>
<organism evidence="3">
    <name type="scientific">hydrothermal vent metagenome</name>
    <dbReference type="NCBI Taxonomy" id="652676"/>
    <lineage>
        <taxon>unclassified sequences</taxon>
        <taxon>metagenomes</taxon>
        <taxon>ecological metagenomes</taxon>
    </lineage>
</organism>
<feature type="domain" description="Tryptophan synthase beta chain-like PALP" evidence="2">
    <location>
        <begin position="103"/>
        <end position="386"/>
    </location>
</feature>
<dbReference type="GO" id="GO:0019295">
    <property type="term" value="P:coenzyme M biosynthetic process"/>
    <property type="evidence" value="ECO:0007669"/>
    <property type="project" value="UniProtKB-KW"/>
</dbReference>
<dbReference type="EMBL" id="UOGB01000055">
    <property type="protein sequence ID" value="VAX16433.1"/>
    <property type="molecule type" value="Genomic_DNA"/>
</dbReference>
<dbReference type="Pfam" id="PF00291">
    <property type="entry name" value="PALP"/>
    <property type="match status" value="1"/>
</dbReference>
<dbReference type="AlphaFoldDB" id="A0A3B1BVX3"/>
<dbReference type="NCBIfam" id="TIGR03844">
    <property type="entry name" value="cysteate_syn"/>
    <property type="match status" value="1"/>
</dbReference>